<evidence type="ECO:0000313" key="1">
    <source>
        <dbReference type="EMBL" id="TYI91541.1"/>
    </source>
</evidence>
<dbReference type="Gene3D" id="1.10.10.970">
    <property type="entry name" value="RNA 2'-phosphotransferase, Tpt1/KptA family, N-terminal domain"/>
    <property type="match status" value="1"/>
</dbReference>
<reference evidence="1 2" key="1">
    <citation type="submission" date="2019-07" db="EMBL/GenBank/DDBJ databases">
        <title>WGS assembly of Gossypium mustelinum.</title>
        <authorList>
            <person name="Chen Z.J."/>
            <person name="Sreedasyam A."/>
            <person name="Ando A."/>
            <person name="Song Q."/>
            <person name="De L."/>
            <person name="Hulse-Kemp A."/>
            <person name="Ding M."/>
            <person name="Ye W."/>
            <person name="Kirkbride R."/>
            <person name="Jenkins J."/>
            <person name="Plott C."/>
            <person name="Lovell J."/>
            <person name="Lin Y.-M."/>
            <person name="Vaughn R."/>
            <person name="Liu B."/>
            <person name="Li W."/>
            <person name="Simpson S."/>
            <person name="Scheffler B."/>
            <person name="Saski C."/>
            <person name="Grover C."/>
            <person name="Hu G."/>
            <person name="Conover J."/>
            <person name="Carlson J."/>
            <person name="Shu S."/>
            <person name="Boston L."/>
            <person name="Williams M."/>
            <person name="Peterson D."/>
            <person name="Mcgee K."/>
            <person name="Jones D."/>
            <person name="Wendel J."/>
            <person name="Stelly D."/>
            <person name="Grimwood J."/>
            <person name="Schmutz J."/>
        </authorList>
    </citation>
    <scope>NUCLEOTIDE SEQUENCE [LARGE SCALE GENOMIC DNA]</scope>
    <source>
        <strain evidence="1">1408120.09</strain>
    </source>
</reference>
<dbReference type="EMBL" id="CM017650">
    <property type="protein sequence ID" value="TYI91541.1"/>
    <property type="molecule type" value="Genomic_DNA"/>
</dbReference>
<dbReference type="AlphaFoldDB" id="A0A5D2VQ43"/>
<evidence type="ECO:0000313" key="2">
    <source>
        <dbReference type="Proteomes" id="UP000323597"/>
    </source>
</evidence>
<dbReference type="Proteomes" id="UP000323597">
    <property type="component" value="Chromosome D02"/>
</dbReference>
<protein>
    <submittedName>
        <fullName evidence="1">Uncharacterized protein</fullName>
    </submittedName>
</protein>
<keyword evidence="2" id="KW-1185">Reference proteome</keyword>
<proteinExistence type="predicted"/>
<organism evidence="1 2">
    <name type="scientific">Gossypium mustelinum</name>
    <name type="common">Cotton</name>
    <name type="synonym">Gossypium caicoense</name>
    <dbReference type="NCBI Taxonomy" id="34275"/>
    <lineage>
        <taxon>Eukaryota</taxon>
        <taxon>Viridiplantae</taxon>
        <taxon>Streptophyta</taxon>
        <taxon>Embryophyta</taxon>
        <taxon>Tracheophyta</taxon>
        <taxon>Spermatophyta</taxon>
        <taxon>Magnoliopsida</taxon>
        <taxon>eudicotyledons</taxon>
        <taxon>Gunneridae</taxon>
        <taxon>Pentapetalae</taxon>
        <taxon>rosids</taxon>
        <taxon>malvids</taxon>
        <taxon>Malvales</taxon>
        <taxon>Malvaceae</taxon>
        <taxon>Malvoideae</taxon>
        <taxon>Gossypium</taxon>
    </lineage>
</organism>
<name>A0A5D2VQ43_GOSMU</name>
<sequence>MVTELNLNIRSDGYVKVEDLLKLNMRAFANIPLRSQTVDDIKEVAFVTSFFTFVHC</sequence>
<dbReference type="InterPro" id="IPR042080">
    <property type="entry name" value="RNA_2'-PTrans_N"/>
</dbReference>
<accession>A0A5D2VQ43</accession>
<gene>
    <name evidence="1" type="ORF">E1A91_D02G000500v1</name>
</gene>